<dbReference type="AlphaFoldDB" id="A0A7Z0B6B1"/>
<dbReference type="Proteomes" id="UP000540929">
    <property type="component" value="Unassembled WGS sequence"/>
</dbReference>
<dbReference type="EMBL" id="JACCAS010000001">
    <property type="protein sequence ID" value="NYH22864.1"/>
    <property type="molecule type" value="Genomic_DNA"/>
</dbReference>
<protein>
    <submittedName>
        <fullName evidence="1">Uncharacterized protein</fullName>
    </submittedName>
</protein>
<gene>
    <name evidence="1" type="ORF">GGD40_002343</name>
</gene>
<reference evidence="1 2" key="1">
    <citation type="submission" date="2020-07" db="EMBL/GenBank/DDBJ databases">
        <title>Exploring microbial biodiversity for novel pathways involved in the catabolism of aromatic compounds derived from lignin.</title>
        <authorList>
            <person name="Elkins J."/>
        </authorList>
    </citation>
    <scope>NUCLEOTIDE SEQUENCE [LARGE SCALE GENOMIC DNA]</scope>
    <source>
        <strain evidence="1 2">H2C3C</strain>
    </source>
</reference>
<proteinExistence type="predicted"/>
<comment type="caution">
    <text evidence="1">The sequence shown here is derived from an EMBL/GenBank/DDBJ whole genome shotgun (WGS) entry which is preliminary data.</text>
</comment>
<organism evidence="1 2">
    <name type="scientific">Paraburkholderia bryophila</name>
    <dbReference type="NCBI Taxonomy" id="420952"/>
    <lineage>
        <taxon>Bacteria</taxon>
        <taxon>Pseudomonadati</taxon>
        <taxon>Pseudomonadota</taxon>
        <taxon>Betaproteobacteria</taxon>
        <taxon>Burkholderiales</taxon>
        <taxon>Burkholderiaceae</taxon>
        <taxon>Paraburkholderia</taxon>
    </lineage>
</organism>
<evidence type="ECO:0000313" key="1">
    <source>
        <dbReference type="EMBL" id="NYH22864.1"/>
    </source>
</evidence>
<name>A0A7Z0B6B1_9BURK</name>
<sequence>MIDPFAEIPEVVIDYVRRIFAAANDKVTRTMSVYPSMHEESLDHILVMELSSTPPAFFAREQVGVSLESHWLGGRHMFDRWEIADIAFFVILRRAGHLMARKVALLQTKRLYSKEIPVTPIDPFDYRIGIGRLVDRTDPQVPMTWQRRFRFDGQCTYAAMTAGHAQVQRIDRYEESRGIPVYYGFYNPLAVPYDADYPASDGCPPGASNEVGMRVLAARIVHAALASLDAGRAPIFDGLTTSELDPNDAASAHGWRIENFIADEVLRCRQGRRFDSTIDERLSDLLYRRSAPIAAAITMTIDVGSGP</sequence>
<evidence type="ECO:0000313" key="2">
    <source>
        <dbReference type="Proteomes" id="UP000540929"/>
    </source>
</evidence>
<accession>A0A7Z0B6B1</accession>
<dbReference type="RefSeq" id="WP_179743786.1">
    <property type="nucleotide sequence ID" value="NZ_JACCAS010000001.1"/>
</dbReference>
<keyword evidence="2" id="KW-1185">Reference proteome</keyword>